<evidence type="ECO:0000313" key="3">
    <source>
        <dbReference type="Proteomes" id="UP000078200"/>
    </source>
</evidence>
<sequence>MEFFFAYIDDVLIVNEDKGQHLIHLESIFKHLNEYGLNIELSRCIFGASNIDFLGHNISKGRIRLSDGKVPAIKSSKSMKQAQKLYGLINRYHRKAKLLLSTDVSNIISGGSPNCFIFSNAFERTCSIAANVE</sequence>
<name>A0A1A9VB62_GLOAU</name>
<evidence type="ECO:0000259" key="1">
    <source>
        <dbReference type="PROSITE" id="PS50878"/>
    </source>
</evidence>
<dbReference type="AlphaFoldDB" id="A0A1A9VB62"/>
<proteinExistence type="predicted"/>
<dbReference type="InterPro" id="IPR043128">
    <property type="entry name" value="Rev_trsase/Diguanyl_cyclase"/>
</dbReference>
<dbReference type="Proteomes" id="UP000078200">
    <property type="component" value="Unassembled WGS sequence"/>
</dbReference>
<reference evidence="2" key="1">
    <citation type="submission" date="2020-05" db="UniProtKB">
        <authorList>
            <consortium name="EnsemblMetazoa"/>
        </authorList>
    </citation>
    <scope>IDENTIFICATION</scope>
    <source>
        <strain evidence="2">TTRI</strain>
    </source>
</reference>
<dbReference type="VEuPathDB" id="VectorBase:GAUT031628"/>
<dbReference type="PANTHER" id="PTHR33064">
    <property type="entry name" value="POL PROTEIN"/>
    <property type="match status" value="1"/>
</dbReference>
<dbReference type="Gene3D" id="3.30.70.270">
    <property type="match status" value="1"/>
</dbReference>
<dbReference type="PANTHER" id="PTHR33064:SF37">
    <property type="entry name" value="RIBONUCLEASE H"/>
    <property type="match status" value="1"/>
</dbReference>
<dbReference type="STRING" id="7395.A0A1A9VB62"/>
<dbReference type="SUPFAM" id="SSF56672">
    <property type="entry name" value="DNA/RNA polymerases"/>
    <property type="match status" value="1"/>
</dbReference>
<organism evidence="2 3">
    <name type="scientific">Glossina austeni</name>
    <name type="common">Savannah tsetse fly</name>
    <dbReference type="NCBI Taxonomy" id="7395"/>
    <lineage>
        <taxon>Eukaryota</taxon>
        <taxon>Metazoa</taxon>
        <taxon>Ecdysozoa</taxon>
        <taxon>Arthropoda</taxon>
        <taxon>Hexapoda</taxon>
        <taxon>Insecta</taxon>
        <taxon>Pterygota</taxon>
        <taxon>Neoptera</taxon>
        <taxon>Endopterygota</taxon>
        <taxon>Diptera</taxon>
        <taxon>Brachycera</taxon>
        <taxon>Muscomorpha</taxon>
        <taxon>Hippoboscoidea</taxon>
        <taxon>Glossinidae</taxon>
        <taxon>Glossina</taxon>
    </lineage>
</organism>
<keyword evidence="3" id="KW-1185">Reference proteome</keyword>
<dbReference type="PROSITE" id="PS50878">
    <property type="entry name" value="RT_POL"/>
    <property type="match status" value="1"/>
</dbReference>
<dbReference type="Pfam" id="PF00078">
    <property type="entry name" value="RVT_1"/>
    <property type="match status" value="1"/>
</dbReference>
<evidence type="ECO:0000313" key="2">
    <source>
        <dbReference type="EnsemblMetazoa" id="GAUT031628-PA"/>
    </source>
</evidence>
<dbReference type="InterPro" id="IPR051320">
    <property type="entry name" value="Viral_Replic_Matur_Polypro"/>
</dbReference>
<accession>A0A1A9VB62</accession>
<dbReference type="EnsemblMetazoa" id="GAUT031628-RA">
    <property type="protein sequence ID" value="GAUT031628-PA"/>
    <property type="gene ID" value="GAUT031628"/>
</dbReference>
<protein>
    <submittedName>
        <fullName evidence="2">Reverse transcriptase domain-containing protein</fullName>
    </submittedName>
</protein>
<feature type="domain" description="Reverse transcriptase" evidence="1">
    <location>
        <begin position="1"/>
        <end position="58"/>
    </location>
</feature>
<dbReference type="InterPro" id="IPR000477">
    <property type="entry name" value="RT_dom"/>
</dbReference>
<dbReference type="GO" id="GO:0071897">
    <property type="term" value="P:DNA biosynthetic process"/>
    <property type="evidence" value="ECO:0007669"/>
    <property type="project" value="UniProtKB-ARBA"/>
</dbReference>
<dbReference type="InterPro" id="IPR043502">
    <property type="entry name" value="DNA/RNA_pol_sf"/>
</dbReference>